<keyword evidence="2" id="KW-0547">Nucleotide-binding</keyword>
<keyword evidence="5" id="KW-0812">Transmembrane</keyword>
<dbReference type="EMBL" id="CP111019">
    <property type="protein sequence ID" value="WAR12806.1"/>
    <property type="molecule type" value="Genomic_DNA"/>
</dbReference>
<dbReference type="Proteomes" id="UP001164746">
    <property type="component" value="Chromosome 8"/>
</dbReference>
<dbReference type="PANTHER" id="PTHR32341:SF10">
    <property type="entry name" value="INTERFERON-INDUCIBLE GTPASE 5"/>
    <property type="match status" value="1"/>
</dbReference>
<keyword evidence="5" id="KW-1133">Transmembrane helix</keyword>
<feature type="domain" description="IRG-type G" evidence="6">
    <location>
        <begin position="154"/>
        <end position="330"/>
    </location>
</feature>
<keyword evidence="8" id="KW-1185">Reference proteome</keyword>
<dbReference type="InterPro" id="IPR051515">
    <property type="entry name" value="IRG"/>
</dbReference>
<dbReference type="PANTHER" id="PTHR32341">
    <property type="entry name" value="INTERFERON-INDUCIBLE GTPASE"/>
    <property type="match status" value="1"/>
</dbReference>
<sequence>MKRPKFRMDIHWTMIAGFLTIIAWFWYFNSKMNRLMQDRGQHTMLVKNDKAQQTEVYAVNMDQQTKVATINRYQQTEVATNNGEVITIDKHQQTELETVDREINRQIYARWNRRERRKFENSSMATKYIDIKRENGTKGLEEKLKIVVNKWKTTKLNIAVIGQAGVGKSTFINTFLGNRIAKTGCYETTVRCEPYFHPKNDNMILWDVPGVGTRSFPRNDYLQKINFQSYDFFLLMLSERVYENDLWLMKCILKMKKKAYIIRSKTDQAIENAQKDYPGCPEKEVLDMIKDNIVKEFLSEDIRETNIYLLSGQDDSRFDFKLLVSTLLRETPELKRCAMIFSVSPLSNDIITAKVEELKARIYIQALAASIGATIPIPGAGILVQVALLYEEADFYREQLGTDEDSLNKIAERLQCPVEDLQIKLDMKMHIILRTKTAFLSFLGTTAATEGIQSVLKLAIPIIGSLIAASTNYPLCVYSLRKILSEVEKEARSLNAYVVKWIESESQI</sequence>
<evidence type="ECO:0000256" key="3">
    <source>
        <dbReference type="ARBA" id="ARBA00022801"/>
    </source>
</evidence>
<dbReference type="InterPro" id="IPR030385">
    <property type="entry name" value="G_IRG_dom"/>
</dbReference>
<comment type="similarity">
    <text evidence="1">Belongs to the TRAFAC class dynamin-like GTPase superfamily. IRG family.</text>
</comment>
<evidence type="ECO:0000256" key="4">
    <source>
        <dbReference type="ARBA" id="ARBA00023134"/>
    </source>
</evidence>
<evidence type="ECO:0000256" key="5">
    <source>
        <dbReference type="SAM" id="Phobius"/>
    </source>
</evidence>
<dbReference type="Pfam" id="PF05049">
    <property type="entry name" value="IIGP"/>
    <property type="match status" value="1"/>
</dbReference>
<name>A0ABY7F0A9_MYAAR</name>
<dbReference type="Gene3D" id="3.40.50.300">
    <property type="entry name" value="P-loop containing nucleotide triphosphate hydrolases"/>
    <property type="match status" value="1"/>
</dbReference>
<evidence type="ECO:0000259" key="6">
    <source>
        <dbReference type="PROSITE" id="PS51716"/>
    </source>
</evidence>
<evidence type="ECO:0000256" key="1">
    <source>
        <dbReference type="ARBA" id="ARBA00005429"/>
    </source>
</evidence>
<proteinExistence type="inferred from homology"/>
<keyword evidence="3" id="KW-0378">Hydrolase</keyword>
<dbReference type="InterPro" id="IPR007743">
    <property type="entry name" value="Immunity-related_GTPase-like"/>
</dbReference>
<organism evidence="7 8">
    <name type="scientific">Mya arenaria</name>
    <name type="common">Soft-shell clam</name>
    <dbReference type="NCBI Taxonomy" id="6604"/>
    <lineage>
        <taxon>Eukaryota</taxon>
        <taxon>Metazoa</taxon>
        <taxon>Spiralia</taxon>
        <taxon>Lophotrochozoa</taxon>
        <taxon>Mollusca</taxon>
        <taxon>Bivalvia</taxon>
        <taxon>Autobranchia</taxon>
        <taxon>Heteroconchia</taxon>
        <taxon>Euheterodonta</taxon>
        <taxon>Imparidentia</taxon>
        <taxon>Neoheterodontei</taxon>
        <taxon>Myida</taxon>
        <taxon>Myoidea</taxon>
        <taxon>Myidae</taxon>
        <taxon>Mya</taxon>
    </lineage>
</organism>
<dbReference type="InterPro" id="IPR027417">
    <property type="entry name" value="P-loop_NTPase"/>
</dbReference>
<dbReference type="SUPFAM" id="SSF52540">
    <property type="entry name" value="P-loop containing nucleoside triphosphate hydrolases"/>
    <property type="match status" value="1"/>
</dbReference>
<evidence type="ECO:0000313" key="8">
    <source>
        <dbReference type="Proteomes" id="UP001164746"/>
    </source>
</evidence>
<feature type="transmembrane region" description="Helical" evidence="5">
    <location>
        <begin position="12"/>
        <end position="28"/>
    </location>
</feature>
<reference evidence="7" key="1">
    <citation type="submission" date="2022-11" db="EMBL/GenBank/DDBJ databases">
        <title>Centuries of genome instability and evolution in soft-shell clam transmissible cancer (bioRxiv).</title>
        <authorList>
            <person name="Hart S.F.M."/>
            <person name="Yonemitsu M.A."/>
            <person name="Giersch R.M."/>
            <person name="Beal B.F."/>
            <person name="Arriagada G."/>
            <person name="Davis B.W."/>
            <person name="Ostrander E.A."/>
            <person name="Goff S.P."/>
            <person name="Metzger M.J."/>
        </authorList>
    </citation>
    <scope>NUCLEOTIDE SEQUENCE</scope>
    <source>
        <strain evidence="7">MELC-2E11</strain>
        <tissue evidence="7">Siphon/mantle</tissue>
    </source>
</reference>
<protein>
    <submittedName>
        <fullName evidence="7">TGTP2-like protein</fullName>
    </submittedName>
</protein>
<keyword evidence="5" id="KW-0472">Membrane</keyword>
<dbReference type="PROSITE" id="PS51716">
    <property type="entry name" value="G_IRG"/>
    <property type="match status" value="1"/>
</dbReference>
<gene>
    <name evidence="7" type="ORF">MAR_026986</name>
</gene>
<accession>A0ABY7F0A9</accession>
<evidence type="ECO:0000256" key="2">
    <source>
        <dbReference type="ARBA" id="ARBA00022741"/>
    </source>
</evidence>
<keyword evidence="4" id="KW-0342">GTP-binding</keyword>
<evidence type="ECO:0000313" key="7">
    <source>
        <dbReference type="EMBL" id="WAR12806.1"/>
    </source>
</evidence>